<protein>
    <recommendedName>
        <fullName evidence="1">Late embryogenesis abundant protein LEA-2 subgroup domain-containing protein</fullName>
    </recommendedName>
</protein>
<reference evidence="2 3" key="1">
    <citation type="journal article" date="2012" name="Int. J. Syst. Evol. Microbiol.">
        <title>Flammeovirga pacifica sp. nov., isolated from deep-sea sediment.</title>
        <authorList>
            <person name="Xu H."/>
            <person name="Fu Y."/>
            <person name="Yang N."/>
            <person name="Ding Z."/>
            <person name="Lai Q."/>
            <person name="Zeng R."/>
        </authorList>
    </citation>
    <scope>NUCLEOTIDE SEQUENCE [LARGE SCALE GENOMIC DNA]</scope>
    <source>
        <strain evidence="3">DSM 24597 / LMG 26175 / WPAGA1</strain>
    </source>
</reference>
<name>A0A1S1YX87_FLAPC</name>
<evidence type="ECO:0000313" key="3">
    <source>
        <dbReference type="Proteomes" id="UP000179797"/>
    </source>
</evidence>
<dbReference type="Proteomes" id="UP000179797">
    <property type="component" value="Unassembled WGS sequence"/>
</dbReference>
<dbReference type="InterPro" id="IPR004864">
    <property type="entry name" value="LEA_2"/>
</dbReference>
<accession>A0A1S1YX87</accession>
<dbReference type="SUPFAM" id="SSF117070">
    <property type="entry name" value="LEA14-like"/>
    <property type="match status" value="1"/>
</dbReference>
<gene>
    <name evidence="2" type="ORF">NH26_04330</name>
</gene>
<organism evidence="2 3">
    <name type="scientific">Flammeovirga pacifica</name>
    <dbReference type="NCBI Taxonomy" id="915059"/>
    <lineage>
        <taxon>Bacteria</taxon>
        <taxon>Pseudomonadati</taxon>
        <taxon>Bacteroidota</taxon>
        <taxon>Cytophagia</taxon>
        <taxon>Cytophagales</taxon>
        <taxon>Flammeovirgaceae</taxon>
        <taxon>Flammeovirga</taxon>
    </lineage>
</organism>
<sequence length="137" mass="15019">MTSCGPKAPEFTDLRDLDMFSLDDGNFVIKAEAVLYNPNGVSLTIHEIHVDVLVNGDKIGNVYQSVSSEAKGKSEFSLPLEVTFPPKLLFSNVLGGILNMATGEDFEVRYTGFIRTKVLGVTFKVPFDQVEKIGLSM</sequence>
<evidence type="ECO:0000313" key="2">
    <source>
        <dbReference type="EMBL" id="OHX65630.1"/>
    </source>
</evidence>
<proteinExistence type="predicted"/>
<evidence type="ECO:0000259" key="1">
    <source>
        <dbReference type="Pfam" id="PF03168"/>
    </source>
</evidence>
<dbReference type="AlphaFoldDB" id="A0A1S1YX87"/>
<keyword evidence="3" id="KW-1185">Reference proteome</keyword>
<feature type="domain" description="Late embryogenesis abundant protein LEA-2 subgroup" evidence="1">
    <location>
        <begin position="35"/>
        <end position="128"/>
    </location>
</feature>
<comment type="caution">
    <text evidence="2">The sequence shown here is derived from an EMBL/GenBank/DDBJ whole genome shotgun (WGS) entry which is preliminary data.</text>
</comment>
<dbReference type="EMBL" id="JRYR02000001">
    <property type="protein sequence ID" value="OHX65630.1"/>
    <property type="molecule type" value="Genomic_DNA"/>
</dbReference>
<dbReference type="Pfam" id="PF03168">
    <property type="entry name" value="LEA_2"/>
    <property type="match status" value="1"/>
</dbReference>
<dbReference type="Gene3D" id="2.60.40.1820">
    <property type="match status" value="1"/>
</dbReference>